<dbReference type="InterPro" id="IPR001138">
    <property type="entry name" value="Zn2Cys6_DnaBD"/>
</dbReference>
<evidence type="ECO:0000313" key="2">
    <source>
        <dbReference type="EMBL" id="KZV96057.1"/>
    </source>
</evidence>
<dbReference type="CDD" id="cd00067">
    <property type="entry name" value="GAL4"/>
    <property type="match status" value="1"/>
</dbReference>
<feature type="domain" description="Zn(2)-C6 fungal-type" evidence="1">
    <location>
        <begin position="12"/>
        <end position="44"/>
    </location>
</feature>
<name>A0A165KAS3_EXIGL</name>
<keyword evidence="3" id="KW-1185">Reference proteome</keyword>
<dbReference type="AlphaFoldDB" id="A0A165KAS3"/>
<protein>
    <recommendedName>
        <fullName evidence="1">Zn(2)-C6 fungal-type domain-containing protein</fullName>
    </recommendedName>
</protein>
<dbReference type="PROSITE" id="PS00463">
    <property type="entry name" value="ZN2_CY6_FUNGAL_1"/>
    <property type="match status" value="1"/>
</dbReference>
<gene>
    <name evidence="2" type="ORF">EXIGLDRAFT_733892</name>
</gene>
<evidence type="ECO:0000259" key="1">
    <source>
        <dbReference type="PROSITE" id="PS50048"/>
    </source>
</evidence>
<evidence type="ECO:0000313" key="3">
    <source>
        <dbReference type="Proteomes" id="UP000077266"/>
    </source>
</evidence>
<dbReference type="InterPro" id="IPR036864">
    <property type="entry name" value="Zn2-C6_fun-type_DNA-bd_sf"/>
</dbReference>
<accession>A0A165KAS3</accession>
<dbReference type="PROSITE" id="PS50048">
    <property type="entry name" value="ZN2_CY6_FUNGAL_2"/>
    <property type="match status" value="1"/>
</dbReference>
<dbReference type="SUPFAM" id="SSF57701">
    <property type="entry name" value="Zn2/Cys6 DNA-binding domain"/>
    <property type="match status" value="1"/>
</dbReference>
<dbReference type="InParanoid" id="A0A165KAS3"/>
<dbReference type="Gene3D" id="4.10.240.10">
    <property type="entry name" value="Zn(2)-C6 fungal-type DNA-binding domain"/>
    <property type="match status" value="1"/>
</dbReference>
<sequence length="178" mass="20078">MSRKHEPTVNKACRACREAKVGCKREDVDGVCERCEQREIECVTSKRKDRTAPAMPAHWRHEREELLKHVGELKFLVNELTRERDEARARPCPFCSATVPHGSFARPPASDTAPMRLAVSLPSDQSTRGGLPPQPFDPDVLFGFEDPFKGRDFLNDLPQVPAVHDVFGGSDLLWWETA</sequence>
<organism evidence="2 3">
    <name type="scientific">Exidia glandulosa HHB12029</name>
    <dbReference type="NCBI Taxonomy" id="1314781"/>
    <lineage>
        <taxon>Eukaryota</taxon>
        <taxon>Fungi</taxon>
        <taxon>Dikarya</taxon>
        <taxon>Basidiomycota</taxon>
        <taxon>Agaricomycotina</taxon>
        <taxon>Agaricomycetes</taxon>
        <taxon>Auriculariales</taxon>
        <taxon>Exidiaceae</taxon>
        <taxon>Exidia</taxon>
    </lineage>
</organism>
<dbReference type="GO" id="GO:0000981">
    <property type="term" value="F:DNA-binding transcription factor activity, RNA polymerase II-specific"/>
    <property type="evidence" value="ECO:0007669"/>
    <property type="project" value="InterPro"/>
</dbReference>
<dbReference type="GO" id="GO:0008270">
    <property type="term" value="F:zinc ion binding"/>
    <property type="evidence" value="ECO:0007669"/>
    <property type="project" value="InterPro"/>
</dbReference>
<reference evidence="2 3" key="1">
    <citation type="journal article" date="2016" name="Mol. Biol. Evol.">
        <title>Comparative Genomics of Early-Diverging Mushroom-Forming Fungi Provides Insights into the Origins of Lignocellulose Decay Capabilities.</title>
        <authorList>
            <person name="Nagy L.G."/>
            <person name="Riley R."/>
            <person name="Tritt A."/>
            <person name="Adam C."/>
            <person name="Daum C."/>
            <person name="Floudas D."/>
            <person name="Sun H."/>
            <person name="Yadav J.S."/>
            <person name="Pangilinan J."/>
            <person name="Larsson K.H."/>
            <person name="Matsuura K."/>
            <person name="Barry K."/>
            <person name="Labutti K."/>
            <person name="Kuo R."/>
            <person name="Ohm R.A."/>
            <person name="Bhattacharya S.S."/>
            <person name="Shirouzu T."/>
            <person name="Yoshinaga Y."/>
            <person name="Martin F.M."/>
            <person name="Grigoriev I.V."/>
            <person name="Hibbett D.S."/>
        </authorList>
    </citation>
    <scope>NUCLEOTIDE SEQUENCE [LARGE SCALE GENOMIC DNA]</scope>
    <source>
        <strain evidence="2 3">HHB12029</strain>
    </source>
</reference>
<dbReference type="EMBL" id="KV425947">
    <property type="protein sequence ID" value="KZV96057.1"/>
    <property type="molecule type" value="Genomic_DNA"/>
</dbReference>
<dbReference type="Proteomes" id="UP000077266">
    <property type="component" value="Unassembled WGS sequence"/>
</dbReference>
<dbReference type="SMART" id="SM00066">
    <property type="entry name" value="GAL4"/>
    <property type="match status" value="1"/>
</dbReference>
<proteinExistence type="predicted"/>